<dbReference type="AlphaFoldDB" id="A0A4Q1C8E8"/>
<dbReference type="InterPro" id="IPR036086">
    <property type="entry name" value="ParB/Sulfiredoxin_sf"/>
</dbReference>
<reference evidence="2 3" key="1">
    <citation type="submission" date="2019-01" db="EMBL/GenBank/DDBJ databases">
        <title>Lacunisphaera sp. strain TWA-58.</title>
        <authorList>
            <person name="Chen W.-M."/>
        </authorList>
    </citation>
    <scope>NUCLEOTIDE SEQUENCE [LARGE SCALE GENOMIC DNA]</scope>
    <source>
        <strain evidence="2 3">TWA-58</strain>
    </source>
</reference>
<feature type="region of interest" description="Disordered" evidence="1">
    <location>
        <begin position="1"/>
        <end position="26"/>
    </location>
</feature>
<dbReference type="EMBL" id="SDHX01000001">
    <property type="protein sequence ID" value="RXK55223.1"/>
    <property type="molecule type" value="Genomic_DNA"/>
</dbReference>
<dbReference type="OrthoDB" id="9770440at2"/>
<dbReference type="RefSeq" id="WP_129046589.1">
    <property type="nucleotide sequence ID" value="NZ_SDHX01000001.1"/>
</dbReference>
<protein>
    <submittedName>
        <fullName evidence="2">Chromosome partitioning protein ParB</fullName>
    </submittedName>
</protein>
<feature type="compositionally biased region" description="Basic residues" evidence="1">
    <location>
        <begin position="1"/>
        <end position="21"/>
    </location>
</feature>
<dbReference type="SUPFAM" id="SSF110849">
    <property type="entry name" value="ParB/Sulfiredoxin"/>
    <property type="match status" value="1"/>
</dbReference>
<evidence type="ECO:0000313" key="3">
    <source>
        <dbReference type="Proteomes" id="UP000290218"/>
    </source>
</evidence>
<gene>
    <name evidence="2" type="ORF">ESB00_04825</name>
</gene>
<dbReference type="Proteomes" id="UP000290218">
    <property type="component" value="Unassembled WGS sequence"/>
</dbReference>
<name>A0A4Q1C8E8_9BACT</name>
<dbReference type="Gene3D" id="3.90.1530.10">
    <property type="entry name" value="Conserved hypothetical protein from pyrococcus furiosus pfu- 392566-001, ParB domain"/>
    <property type="match status" value="1"/>
</dbReference>
<evidence type="ECO:0000313" key="2">
    <source>
        <dbReference type="EMBL" id="RXK55223.1"/>
    </source>
</evidence>
<comment type="caution">
    <text evidence="2">The sequence shown here is derived from an EMBL/GenBank/DDBJ whole genome shotgun (WGS) entry which is preliminary data.</text>
</comment>
<sequence length="324" mass="35200">MPAKPALKRLPPKKRPRKAKAGSRGADAAAALLPGLTGMAADTKATVEAAGGVVVGQYLDPIGQSPLLVAVLPVAKVEPTPFQRDVSDLHHKKLADVIDRTGIFLDPIIAITAPGGGFWTPNGGHRLAAMKRLGAKAITALVVPKREIAWQILALNTEKAHNLKDKSLEVIRIFRNLLEERAAAAEKEFAYYFEEASLITMGLCYEQHPRFSGGVYNSFVRRLSQFSDESLTKSLKEHERIAALLLELDAAVAAVVAKLKAKGFVSPYLKSFVVARSNPLRFMKEPPALEELIRTIRGKVDRFNVDRIKPEDITASGGGAPDEE</sequence>
<evidence type="ECO:0000256" key="1">
    <source>
        <dbReference type="SAM" id="MobiDB-lite"/>
    </source>
</evidence>
<keyword evidence="3" id="KW-1185">Reference proteome</keyword>
<accession>A0A4Q1C8E8</accession>
<organism evidence="2 3">
    <name type="scientific">Oleiharenicola lentus</name>
    <dbReference type="NCBI Taxonomy" id="2508720"/>
    <lineage>
        <taxon>Bacteria</taxon>
        <taxon>Pseudomonadati</taxon>
        <taxon>Verrucomicrobiota</taxon>
        <taxon>Opitutia</taxon>
        <taxon>Opitutales</taxon>
        <taxon>Opitutaceae</taxon>
        <taxon>Oleiharenicola</taxon>
    </lineage>
</organism>
<proteinExistence type="predicted"/>